<dbReference type="PANTHER" id="PTHR43377:SF1">
    <property type="entry name" value="BILIVERDIN REDUCTASE A"/>
    <property type="match status" value="1"/>
</dbReference>
<dbReference type="EMBL" id="CP146016">
    <property type="protein sequence ID" value="WWQ59580.1"/>
    <property type="molecule type" value="Genomic_DNA"/>
</dbReference>
<dbReference type="GeneID" id="89336857"/>
<dbReference type="AlphaFoldDB" id="A0AAX4KXV0"/>
<dbReference type="PANTHER" id="PTHR43377">
    <property type="entry name" value="BILIVERDIN REDUCTASE A"/>
    <property type="match status" value="1"/>
</dbReference>
<organism evidence="3 4">
    <name type="scientific">Sulfolobus tengchongensis</name>
    <dbReference type="NCBI Taxonomy" id="207809"/>
    <lineage>
        <taxon>Archaea</taxon>
        <taxon>Thermoproteota</taxon>
        <taxon>Thermoprotei</taxon>
        <taxon>Sulfolobales</taxon>
        <taxon>Sulfolobaceae</taxon>
        <taxon>Sulfolobus</taxon>
    </lineage>
</organism>
<dbReference type="InterPro" id="IPR051450">
    <property type="entry name" value="Gfo/Idh/MocA_Oxidoreductases"/>
</dbReference>
<accession>A0AAX4KXV0</accession>
<evidence type="ECO:0000259" key="1">
    <source>
        <dbReference type="Pfam" id="PF01408"/>
    </source>
</evidence>
<dbReference type="SUPFAM" id="SSF55347">
    <property type="entry name" value="Glyceraldehyde-3-phosphate dehydrogenase-like, C-terminal domain"/>
    <property type="match status" value="1"/>
</dbReference>
<feature type="domain" description="GFO/IDH/MocA-like oxidoreductase" evidence="2">
    <location>
        <begin position="135"/>
        <end position="274"/>
    </location>
</feature>
<gene>
    <name evidence="3" type="ORF">V6M85_08770</name>
</gene>
<name>A0AAX4KXV0_9CREN</name>
<dbReference type="Proteomes" id="UP001432202">
    <property type="component" value="Chromosome"/>
</dbReference>
<evidence type="ECO:0000313" key="3">
    <source>
        <dbReference type="EMBL" id="WWQ59580.1"/>
    </source>
</evidence>
<dbReference type="Pfam" id="PF01408">
    <property type="entry name" value="GFO_IDH_MocA"/>
    <property type="match status" value="1"/>
</dbReference>
<dbReference type="RefSeq" id="WP_338598881.1">
    <property type="nucleotide sequence ID" value="NZ_CP146016.1"/>
</dbReference>
<dbReference type="Gene3D" id="3.40.50.720">
    <property type="entry name" value="NAD(P)-binding Rossmann-like Domain"/>
    <property type="match status" value="1"/>
</dbReference>
<protein>
    <submittedName>
        <fullName evidence="3">Gfo/Idh/MocA family oxidoreductase</fullName>
    </submittedName>
</protein>
<dbReference type="InterPro" id="IPR000683">
    <property type="entry name" value="Gfo/Idh/MocA-like_OxRdtase_N"/>
</dbReference>
<dbReference type="InterPro" id="IPR036291">
    <property type="entry name" value="NAD(P)-bd_dom_sf"/>
</dbReference>
<feature type="domain" description="Gfo/Idh/MocA-like oxidoreductase N-terminal" evidence="1">
    <location>
        <begin position="3"/>
        <end position="123"/>
    </location>
</feature>
<dbReference type="SUPFAM" id="SSF51735">
    <property type="entry name" value="NAD(P)-binding Rossmann-fold domains"/>
    <property type="match status" value="1"/>
</dbReference>
<sequence>MRIRYGIIGVGGHGRNRHLLPLTKLRDKVEIIAVADINKERCEEVAYQFKIKCYTDYMDMIEKESLDAVSIVTPTGLHSKIAMDVLNKKVNVLVDKPLGSNLDEVLNVVRTAKHKGLKLMVGYWSRFSSALQFGKEIVDKDLLGEPYMAYGYLVRRRGIPGIPTFIDKRLSGGRGALLDIGCYIIDNLLTLLKFRKPISVIGKTYTKFGNKKDEIKFNWGNWDIENFSLEDYATGFVKLEKDISMILEVGWAANVSHAEERSYIRVLGDKGGIEGNGNEAILDISFHGRTDNFLVDMKPVIKKKEDMSYEMVKSFVESVLENKEPPITGYESVILHSIIDGIYKSSEEDREIRIVIPEI</sequence>
<evidence type="ECO:0000313" key="4">
    <source>
        <dbReference type="Proteomes" id="UP001432202"/>
    </source>
</evidence>
<reference evidence="3 4" key="1">
    <citation type="submission" date="2024-02" db="EMBL/GenBank/DDBJ databases">
        <title>STSV induces naive adaptation in Sulfolobus.</title>
        <authorList>
            <person name="Xiang X."/>
            <person name="Song M."/>
        </authorList>
    </citation>
    <scope>NUCLEOTIDE SEQUENCE [LARGE SCALE GENOMIC DNA]</scope>
    <source>
        <strain evidence="3 4">RT2</strain>
    </source>
</reference>
<dbReference type="Pfam" id="PF22725">
    <property type="entry name" value="GFO_IDH_MocA_C3"/>
    <property type="match status" value="1"/>
</dbReference>
<proteinExistence type="predicted"/>
<dbReference type="GO" id="GO:0000166">
    <property type="term" value="F:nucleotide binding"/>
    <property type="evidence" value="ECO:0007669"/>
    <property type="project" value="InterPro"/>
</dbReference>
<evidence type="ECO:0000259" key="2">
    <source>
        <dbReference type="Pfam" id="PF22725"/>
    </source>
</evidence>
<dbReference type="Gene3D" id="3.30.360.10">
    <property type="entry name" value="Dihydrodipicolinate Reductase, domain 2"/>
    <property type="match status" value="1"/>
</dbReference>
<keyword evidence="4" id="KW-1185">Reference proteome</keyword>
<dbReference type="InterPro" id="IPR055170">
    <property type="entry name" value="GFO_IDH_MocA-like_dom"/>
</dbReference>